<dbReference type="RefSeq" id="WP_158380445.1">
    <property type="nucleotide sequence ID" value="NZ_CABVPR010000037.1"/>
</dbReference>
<dbReference type="EMBL" id="CP069483">
    <property type="protein sequence ID" value="QRO80578.1"/>
    <property type="molecule type" value="Genomic_DNA"/>
</dbReference>
<dbReference type="Proteomes" id="UP000625568">
    <property type="component" value="Chromosome 2"/>
</dbReference>
<keyword evidence="2" id="KW-1185">Reference proteome</keyword>
<proteinExistence type="predicted"/>
<evidence type="ECO:0000313" key="2">
    <source>
        <dbReference type="Proteomes" id="UP000625568"/>
    </source>
</evidence>
<sequence length="67" mass="7436">MTLSSIEVSVAVVARSKSTIKPARSPDIREIAVREKLTSSYRMQIKKSKIIPGIGWMRPPHKDSGKS</sequence>
<organism evidence="1 2">
    <name type="scientific">Burkholderia dolosa</name>
    <dbReference type="NCBI Taxonomy" id="152500"/>
    <lineage>
        <taxon>Bacteria</taxon>
        <taxon>Pseudomonadati</taxon>
        <taxon>Pseudomonadota</taxon>
        <taxon>Betaproteobacteria</taxon>
        <taxon>Burkholderiales</taxon>
        <taxon>Burkholderiaceae</taxon>
        <taxon>Burkholderia</taxon>
        <taxon>Burkholderia cepacia complex</taxon>
    </lineage>
</organism>
<gene>
    <name evidence="1" type="ORF">I6K02_19895</name>
</gene>
<accession>A0A892IEI0</accession>
<protein>
    <submittedName>
        <fullName evidence="1">Uncharacterized protein</fullName>
    </submittedName>
</protein>
<reference evidence="1 2" key="1">
    <citation type="submission" date="2021-02" db="EMBL/GenBank/DDBJ databases">
        <title>FDA dAtabase for Regulatory Grade micrObial Sequences (FDA-ARGOS): Supporting development and validation of Infectious Disease Dx tests.</title>
        <authorList>
            <person name="Minogue T."/>
            <person name="Wolcott M."/>
            <person name="Wasieloski L."/>
            <person name="Aguilar W."/>
            <person name="Moore D."/>
            <person name="Jaissle J."/>
            <person name="Tallon L."/>
            <person name="Sadzewicz L."/>
            <person name="Zhao X."/>
            <person name="Boylan J."/>
            <person name="Ott S."/>
            <person name="Bowen H."/>
            <person name="Vavikolanu K."/>
            <person name="Mehta A."/>
            <person name="Aluvathingal J."/>
            <person name="Nadendla S."/>
            <person name="Yan Y."/>
            <person name="Sichtig H."/>
        </authorList>
    </citation>
    <scope>NUCLEOTIDE SEQUENCE [LARGE SCALE GENOMIC DNA]</scope>
    <source>
        <strain evidence="1 2">FDAARGOS_1272</strain>
    </source>
</reference>
<dbReference type="GeneID" id="93130552"/>
<evidence type="ECO:0000313" key="1">
    <source>
        <dbReference type="EMBL" id="QRO80578.1"/>
    </source>
</evidence>
<dbReference type="AlphaFoldDB" id="A0A892IEI0"/>
<name>A0A892IEI0_9BURK</name>